<dbReference type="Pfam" id="PF00817">
    <property type="entry name" value="IMS"/>
    <property type="match status" value="1"/>
</dbReference>
<dbReference type="InterPro" id="IPR001126">
    <property type="entry name" value="UmuC"/>
</dbReference>
<dbReference type="InterPro" id="IPR050356">
    <property type="entry name" value="SulA_CellDiv_inhibitor"/>
</dbReference>
<sequence>MREIVRTYVRMAQSVVSVLIPRFELKVAAGGNESLLGTPVALAPRDARDRLIGQASLAAGAFGVEAGMKVGEALSRCPQLILIPPDPVGSAEAWESVLVAMEGFGAHVAAPAMGLAQFEADGLLRLHGGLNRVIAKARVATGGPARVGVAAGPFASRQAAVSARPRRPVVVGEGEAGARSFLGPQPVDALATIQHLAHLPGLLERFGILTLGAYARMPRASVADRFGRAGVEAHELTHGKDTRLRPRRPVPPVIERIRLPEAAGGQQLEYALDLLIRRLLARGDRDGRAFRSVAISASIEGGGTWRRELCFREALDDRERITVALMPAIGGLPGPPTSLSLSAVSFGPRATDQASLLEAPHAVRLARLKEAVRQARAAAGADAALRVIEVEPDSRLPERRMALSPFEA</sequence>
<dbReference type="SUPFAM" id="SSF56672">
    <property type="entry name" value="DNA/RNA polymerases"/>
    <property type="match status" value="1"/>
</dbReference>
<evidence type="ECO:0000313" key="3">
    <source>
        <dbReference type="EMBL" id="CAB4860518.1"/>
    </source>
</evidence>
<protein>
    <submittedName>
        <fullName evidence="3">Unannotated protein</fullName>
    </submittedName>
</protein>
<name>A0A6J7CUP0_9ZZZZ</name>
<dbReference type="PANTHER" id="PTHR35369">
    <property type="entry name" value="BLR3025 PROTEIN-RELATED"/>
    <property type="match status" value="1"/>
</dbReference>
<dbReference type="AlphaFoldDB" id="A0A6J7CUP0"/>
<feature type="domain" description="UmuC" evidence="2">
    <location>
        <begin position="15"/>
        <end position="194"/>
    </location>
</feature>
<accession>A0A6J7CUP0</accession>
<organism evidence="3">
    <name type="scientific">freshwater metagenome</name>
    <dbReference type="NCBI Taxonomy" id="449393"/>
    <lineage>
        <taxon>unclassified sequences</taxon>
        <taxon>metagenomes</taxon>
        <taxon>ecological metagenomes</taxon>
    </lineage>
</organism>
<dbReference type="InterPro" id="IPR043502">
    <property type="entry name" value="DNA/RNA_pol_sf"/>
</dbReference>
<dbReference type="PANTHER" id="PTHR35369:SF2">
    <property type="entry name" value="BLR3025 PROTEIN"/>
    <property type="match status" value="1"/>
</dbReference>
<dbReference type="EMBL" id="CAFBLU010000002">
    <property type="protein sequence ID" value="CAB4860518.1"/>
    <property type="molecule type" value="Genomic_DNA"/>
</dbReference>
<dbReference type="Gene3D" id="3.40.1170.60">
    <property type="match status" value="1"/>
</dbReference>
<evidence type="ECO:0000256" key="1">
    <source>
        <dbReference type="ARBA" id="ARBA00022763"/>
    </source>
</evidence>
<gene>
    <name evidence="3" type="ORF">UFOPK3444_00142</name>
</gene>
<proteinExistence type="predicted"/>
<dbReference type="InterPro" id="IPR043128">
    <property type="entry name" value="Rev_trsase/Diguanyl_cyclase"/>
</dbReference>
<dbReference type="PROSITE" id="PS50173">
    <property type="entry name" value="UMUC"/>
    <property type="match status" value="1"/>
</dbReference>
<dbReference type="GO" id="GO:0006281">
    <property type="term" value="P:DNA repair"/>
    <property type="evidence" value="ECO:0007669"/>
    <property type="project" value="InterPro"/>
</dbReference>
<keyword evidence="1" id="KW-0227">DNA damage</keyword>
<dbReference type="Gene3D" id="3.30.70.270">
    <property type="match status" value="1"/>
</dbReference>
<evidence type="ECO:0000259" key="2">
    <source>
        <dbReference type="PROSITE" id="PS50173"/>
    </source>
</evidence>
<reference evidence="3" key="1">
    <citation type="submission" date="2020-05" db="EMBL/GenBank/DDBJ databases">
        <authorList>
            <person name="Chiriac C."/>
            <person name="Salcher M."/>
            <person name="Ghai R."/>
            <person name="Kavagutti S V."/>
        </authorList>
    </citation>
    <scope>NUCLEOTIDE SEQUENCE</scope>
</reference>